<proteinExistence type="predicted"/>
<gene>
    <name evidence="1" type="ORF">NCTC11661_00046</name>
</gene>
<sequence length="238" mass="27250">MAESRKAKRVGNKLQIYLYLMKKVFILGVAFATVLGAVTSCDKVKEAASAVQTAAEGGKEIDYQFLSKPEEVKKWLDEVRAKAGEHAKVMDEVKFYINRPALEGTIKREGEKDFLYVDIVYQDPEDKRRVEEINYFGNTSGWTQPEKKEINVVGIGAENFRLEDELFDFNQVTDETINKVLQDAWAKYKDEAKYEYQYIKGLKIDIEGIEATIHGKLKANGVEKTEYYKTDFQGNSKK</sequence>
<evidence type="ECO:0000313" key="2">
    <source>
        <dbReference type="Proteomes" id="UP000255515"/>
    </source>
</evidence>
<protein>
    <submittedName>
        <fullName evidence="1">Uncharacterized protein</fullName>
    </submittedName>
</protein>
<dbReference type="AlphaFoldDB" id="A0A376BY01"/>
<dbReference type="EMBL" id="UFTJ01000001">
    <property type="protein sequence ID" value="SSZ46407.1"/>
    <property type="molecule type" value="Genomic_DNA"/>
</dbReference>
<name>A0A376BY01_9FLAO</name>
<dbReference type="Proteomes" id="UP000255515">
    <property type="component" value="Unassembled WGS sequence"/>
</dbReference>
<organism evidence="1 2">
    <name type="scientific">Bergeyella zoohelcum</name>
    <dbReference type="NCBI Taxonomy" id="1015"/>
    <lineage>
        <taxon>Bacteria</taxon>
        <taxon>Pseudomonadati</taxon>
        <taxon>Bacteroidota</taxon>
        <taxon>Flavobacteriia</taxon>
        <taxon>Flavobacteriales</taxon>
        <taxon>Weeksellaceae</taxon>
        <taxon>Bergeyella</taxon>
    </lineage>
</organism>
<evidence type="ECO:0000313" key="1">
    <source>
        <dbReference type="EMBL" id="SSZ46407.1"/>
    </source>
</evidence>
<reference evidence="1 2" key="1">
    <citation type="submission" date="2018-06" db="EMBL/GenBank/DDBJ databases">
        <authorList>
            <consortium name="Pathogen Informatics"/>
            <person name="Doyle S."/>
        </authorList>
    </citation>
    <scope>NUCLEOTIDE SEQUENCE [LARGE SCALE GENOMIC DNA]</scope>
    <source>
        <strain evidence="1 2">NCTC11661</strain>
    </source>
</reference>
<accession>A0A376BY01</accession>